<dbReference type="AlphaFoldDB" id="L9WZ58"/>
<dbReference type="PATRIC" id="fig|1227499.3.peg.2539"/>
<feature type="coiled-coil region" evidence="1">
    <location>
        <begin position="7"/>
        <end position="38"/>
    </location>
</feature>
<evidence type="ECO:0000313" key="2">
    <source>
        <dbReference type="EMBL" id="ELY54765.1"/>
    </source>
</evidence>
<reference evidence="2 3" key="1">
    <citation type="journal article" date="2014" name="PLoS Genet.">
        <title>Phylogenetically driven sequencing of extremely halophilic archaea reveals strategies for static and dynamic osmo-response.</title>
        <authorList>
            <person name="Becker E.A."/>
            <person name="Seitzer P.M."/>
            <person name="Tritt A."/>
            <person name="Larsen D."/>
            <person name="Krusor M."/>
            <person name="Yao A.I."/>
            <person name="Wu D."/>
            <person name="Madern D."/>
            <person name="Eisen J.A."/>
            <person name="Darling A.E."/>
            <person name="Facciotti M.T."/>
        </authorList>
    </citation>
    <scope>NUCLEOTIDE SEQUENCE [LARGE SCALE GENOMIC DNA]</scope>
    <source>
        <strain evidence="2 3">JCM 12255</strain>
    </source>
</reference>
<keyword evidence="3" id="KW-1185">Reference proteome</keyword>
<dbReference type="Proteomes" id="UP000011602">
    <property type="component" value="Unassembled WGS sequence"/>
</dbReference>
<accession>L9WZ58</accession>
<dbReference type="Pfam" id="PF24430">
    <property type="entry name" value="DUF7553"/>
    <property type="match status" value="1"/>
</dbReference>
<keyword evidence="1" id="KW-0175">Coiled coil</keyword>
<sequence>MDRLVLFSRMTEQLQQARDDLEEAAKAADDDVRDDIRETTDAFADYVMGDTEPDHALLDERLNTLRQVSKQADGNTEAKVDSAIETIEDYRETIDQA</sequence>
<proteinExistence type="predicted"/>
<dbReference type="eggNOG" id="arCOG10792">
    <property type="taxonomic scope" value="Archaea"/>
</dbReference>
<dbReference type="EMBL" id="AOHZ01000055">
    <property type="protein sequence ID" value="ELY54765.1"/>
    <property type="molecule type" value="Genomic_DNA"/>
</dbReference>
<evidence type="ECO:0000256" key="1">
    <source>
        <dbReference type="SAM" id="Coils"/>
    </source>
</evidence>
<evidence type="ECO:0000313" key="3">
    <source>
        <dbReference type="Proteomes" id="UP000011602"/>
    </source>
</evidence>
<organism evidence="2 3">
    <name type="scientific">Natronolimnohabitans innermongolicus JCM 12255</name>
    <dbReference type="NCBI Taxonomy" id="1227499"/>
    <lineage>
        <taxon>Archaea</taxon>
        <taxon>Methanobacteriati</taxon>
        <taxon>Methanobacteriota</taxon>
        <taxon>Stenosarchaea group</taxon>
        <taxon>Halobacteria</taxon>
        <taxon>Halobacteriales</taxon>
        <taxon>Natrialbaceae</taxon>
        <taxon>Natronolimnohabitans</taxon>
    </lineage>
</organism>
<dbReference type="InterPro" id="IPR055975">
    <property type="entry name" value="DUF7553"/>
</dbReference>
<dbReference type="STRING" id="1227499.C493_12369"/>
<name>L9WZ58_9EURY</name>
<protein>
    <submittedName>
        <fullName evidence="2">Uncharacterized protein</fullName>
    </submittedName>
</protein>
<comment type="caution">
    <text evidence="2">The sequence shown here is derived from an EMBL/GenBank/DDBJ whole genome shotgun (WGS) entry which is preliminary data.</text>
</comment>
<gene>
    <name evidence="2" type="ORF">C493_12369</name>
</gene>